<keyword evidence="5" id="KW-0802">TPR repeat</keyword>
<dbReference type="InterPro" id="IPR008266">
    <property type="entry name" value="Tyr_kinase_AS"/>
</dbReference>
<evidence type="ECO:0000256" key="2">
    <source>
        <dbReference type="ARBA" id="ARBA00022741"/>
    </source>
</evidence>
<evidence type="ECO:0000256" key="7">
    <source>
        <dbReference type="SAM" id="MobiDB-lite"/>
    </source>
</evidence>
<protein>
    <submittedName>
        <fullName evidence="9">Protein kinase</fullName>
    </submittedName>
</protein>
<organism evidence="9 10">
    <name type="scientific">Corallococcus macrosporus</name>
    <dbReference type="NCBI Taxonomy" id="35"/>
    <lineage>
        <taxon>Bacteria</taxon>
        <taxon>Pseudomonadati</taxon>
        <taxon>Myxococcota</taxon>
        <taxon>Myxococcia</taxon>
        <taxon>Myxococcales</taxon>
        <taxon>Cystobacterineae</taxon>
        <taxon>Myxococcaceae</taxon>
        <taxon>Corallococcus</taxon>
    </lineage>
</organism>
<dbReference type="GO" id="GO:0016301">
    <property type="term" value="F:kinase activity"/>
    <property type="evidence" value="ECO:0007669"/>
    <property type="project" value="UniProtKB-KW"/>
</dbReference>
<evidence type="ECO:0000256" key="4">
    <source>
        <dbReference type="ARBA" id="ARBA00022840"/>
    </source>
</evidence>
<evidence type="ECO:0000256" key="1">
    <source>
        <dbReference type="ARBA" id="ARBA00022679"/>
    </source>
</evidence>
<dbReference type="SUPFAM" id="SSF56112">
    <property type="entry name" value="Protein kinase-like (PK-like)"/>
    <property type="match status" value="1"/>
</dbReference>
<comment type="caution">
    <text evidence="9">The sequence shown here is derived from an EMBL/GenBank/DDBJ whole genome shotgun (WGS) entry which is preliminary data.</text>
</comment>
<evidence type="ECO:0000256" key="5">
    <source>
        <dbReference type="PROSITE-ProRule" id="PRU00339"/>
    </source>
</evidence>
<dbReference type="Proteomes" id="UP000664052">
    <property type="component" value="Unassembled WGS sequence"/>
</dbReference>
<evidence type="ECO:0000256" key="3">
    <source>
        <dbReference type="ARBA" id="ARBA00022777"/>
    </source>
</evidence>
<dbReference type="InterPro" id="IPR011009">
    <property type="entry name" value="Kinase-like_dom_sf"/>
</dbReference>
<evidence type="ECO:0000256" key="6">
    <source>
        <dbReference type="PROSITE-ProRule" id="PRU10141"/>
    </source>
</evidence>
<dbReference type="EMBL" id="JAFIMU010000007">
    <property type="protein sequence ID" value="MBN8228598.1"/>
    <property type="molecule type" value="Genomic_DNA"/>
</dbReference>
<feature type="repeat" description="TPR" evidence="5">
    <location>
        <begin position="684"/>
        <end position="717"/>
    </location>
</feature>
<dbReference type="PANTHER" id="PTHR43289">
    <property type="entry name" value="MITOGEN-ACTIVATED PROTEIN KINASE KINASE KINASE 20-RELATED"/>
    <property type="match status" value="1"/>
</dbReference>
<dbReference type="PROSITE" id="PS00107">
    <property type="entry name" value="PROTEIN_KINASE_ATP"/>
    <property type="match status" value="1"/>
</dbReference>
<dbReference type="Gene3D" id="1.25.40.10">
    <property type="entry name" value="Tetratricopeptide repeat domain"/>
    <property type="match status" value="2"/>
</dbReference>
<dbReference type="InterPro" id="IPR011990">
    <property type="entry name" value="TPR-like_helical_dom_sf"/>
</dbReference>
<sequence>MALQAGDTFGRYELVSWLGRGGMAETWRAQLVGDAGVTKPVLIKKVLPEYANDEAFISMFISEARISATLSHGNVAQVFDFGRVDGEYFLAMEFVDGQPLHRVLKRAMKSGMGPLPIPVAVFIAMEMCRGLHYAHTRTDSSGRALGIVHRDISPDNVLLGYEGQVKIVDFGIAKAQLIRGFKTAPGVVKGKYLFFSPEQARGEDVDARTDVWATGVVLYELLCGKLPVEGPPHVVMMRVAHGEIPAPSVLRPELPRELNDIVRKALTSDREQRFESSHAFGDALAGFLHASFPRLSSLSLAHLLRELFKQDLAQEGRELPVPETFRDDLAGWNKPAPPLVKPAVKPRAPIQTGQVDAPQPVTARPDAPAASAPASRKWLLRLGFVFLVASVSWAMFVLGSALPTLAEDTAQTTHPSPEAGPDAEIQVTTGKPSQLREEKARQDLELAKSCLQAQPEDADCHLMMASSYRQLGNFPESALHYRAFLACANPKDSRRDSVTAALGEPMLAQAAALALPSFHSRVRELLDRRAYLLALDLAAQCEAQYPEDAECQLLLGMANARLEKPAESAEHYQKFVLLASEDEPLRQRVADLLRGMGIATPVAPEPPPQFYDFAQSLSAARRAVKKEQPQEAINHYRAAFMLRRSSVEARTGLAILLTQTGEHGDCQEATELLSKLVAEAPTRAKQWYWLGMAHHCTNKLDPAARALKKYLSLEPRGAEAASAREVLQQLAPFAP</sequence>
<keyword evidence="10" id="KW-1185">Reference proteome</keyword>
<evidence type="ECO:0000313" key="9">
    <source>
        <dbReference type="EMBL" id="MBN8228598.1"/>
    </source>
</evidence>
<dbReference type="PANTHER" id="PTHR43289:SF6">
    <property type="entry name" value="SERINE_THREONINE-PROTEIN KINASE NEKL-3"/>
    <property type="match status" value="1"/>
</dbReference>
<keyword evidence="2 6" id="KW-0547">Nucleotide-binding</keyword>
<dbReference type="PROSITE" id="PS00109">
    <property type="entry name" value="PROTEIN_KINASE_TYR"/>
    <property type="match status" value="1"/>
</dbReference>
<evidence type="ECO:0000313" key="10">
    <source>
        <dbReference type="Proteomes" id="UP000664052"/>
    </source>
</evidence>
<dbReference type="RefSeq" id="WP_207051405.1">
    <property type="nucleotide sequence ID" value="NZ_JAFIMU010000007.1"/>
</dbReference>
<feature type="domain" description="Protein kinase" evidence="8">
    <location>
        <begin position="12"/>
        <end position="292"/>
    </location>
</feature>
<dbReference type="Pfam" id="PF00069">
    <property type="entry name" value="Pkinase"/>
    <property type="match status" value="1"/>
</dbReference>
<gene>
    <name evidence="9" type="ORF">JYK02_13885</name>
</gene>
<dbReference type="InterPro" id="IPR000719">
    <property type="entry name" value="Prot_kinase_dom"/>
</dbReference>
<keyword evidence="1" id="KW-0808">Transferase</keyword>
<dbReference type="PROSITE" id="PS50011">
    <property type="entry name" value="PROTEIN_KINASE_DOM"/>
    <property type="match status" value="1"/>
</dbReference>
<keyword evidence="4 6" id="KW-0067">ATP-binding</keyword>
<dbReference type="Gene3D" id="1.10.510.10">
    <property type="entry name" value="Transferase(Phosphotransferase) domain 1"/>
    <property type="match status" value="1"/>
</dbReference>
<feature type="region of interest" description="Disordered" evidence="7">
    <location>
        <begin position="409"/>
        <end position="433"/>
    </location>
</feature>
<dbReference type="CDD" id="cd14014">
    <property type="entry name" value="STKc_PknB_like"/>
    <property type="match status" value="1"/>
</dbReference>
<dbReference type="PROSITE" id="PS50005">
    <property type="entry name" value="TPR"/>
    <property type="match status" value="1"/>
</dbReference>
<name>A0ABS3DAD0_9BACT</name>
<dbReference type="InterPro" id="IPR019734">
    <property type="entry name" value="TPR_rpt"/>
</dbReference>
<reference evidence="9 10" key="1">
    <citation type="submission" date="2021-02" db="EMBL/GenBank/DDBJ databases">
        <title>De Novo genome assembly of isolated myxobacteria.</title>
        <authorList>
            <person name="Stevens D.C."/>
        </authorList>
    </citation>
    <scope>NUCLEOTIDE SEQUENCE [LARGE SCALE GENOMIC DNA]</scope>
    <source>
        <strain evidence="9 10">ATCC 29039</strain>
    </source>
</reference>
<dbReference type="Gene3D" id="3.30.200.20">
    <property type="entry name" value="Phosphorylase Kinase, domain 1"/>
    <property type="match status" value="1"/>
</dbReference>
<proteinExistence type="predicted"/>
<dbReference type="InterPro" id="IPR017441">
    <property type="entry name" value="Protein_kinase_ATP_BS"/>
</dbReference>
<feature type="binding site" evidence="6">
    <location>
        <position position="45"/>
    </location>
    <ligand>
        <name>ATP</name>
        <dbReference type="ChEBI" id="CHEBI:30616"/>
    </ligand>
</feature>
<evidence type="ECO:0000259" key="8">
    <source>
        <dbReference type="PROSITE" id="PS50011"/>
    </source>
</evidence>
<accession>A0ABS3DAD0</accession>
<dbReference type="SUPFAM" id="SSF48452">
    <property type="entry name" value="TPR-like"/>
    <property type="match status" value="2"/>
</dbReference>
<keyword evidence="3 9" id="KW-0418">Kinase</keyword>